<dbReference type="AlphaFoldDB" id="X1FDE0"/>
<proteinExistence type="predicted"/>
<gene>
    <name evidence="1" type="ORF">S03H2_14257</name>
</gene>
<protein>
    <submittedName>
        <fullName evidence="1">Uncharacterized protein</fullName>
    </submittedName>
</protein>
<dbReference type="EMBL" id="BARU01007230">
    <property type="protein sequence ID" value="GAH42967.1"/>
    <property type="molecule type" value="Genomic_DNA"/>
</dbReference>
<evidence type="ECO:0000313" key="1">
    <source>
        <dbReference type="EMBL" id="GAH42967.1"/>
    </source>
</evidence>
<accession>X1FDE0</accession>
<feature type="non-terminal residue" evidence="1">
    <location>
        <position position="219"/>
    </location>
</feature>
<organism evidence="1">
    <name type="scientific">marine sediment metagenome</name>
    <dbReference type="NCBI Taxonomy" id="412755"/>
    <lineage>
        <taxon>unclassified sequences</taxon>
        <taxon>metagenomes</taxon>
        <taxon>ecological metagenomes</taxon>
    </lineage>
</organism>
<comment type="caution">
    <text evidence="1">The sequence shown here is derived from an EMBL/GenBank/DDBJ whole genome shotgun (WGS) entry which is preliminary data.</text>
</comment>
<reference evidence="1" key="1">
    <citation type="journal article" date="2014" name="Front. Microbiol.">
        <title>High frequency of phylogenetically diverse reductive dehalogenase-homologous genes in deep subseafloor sedimentary metagenomes.</title>
        <authorList>
            <person name="Kawai M."/>
            <person name="Futagami T."/>
            <person name="Toyoda A."/>
            <person name="Takaki Y."/>
            <person name="Nishi S."/>
            <person name="Hori S."/>
            <person name="Arai W."/>
            <person name="Tsubouchi T."/>
            <person name="Morono Y."/>
            <person name="Uchiyama I."/>
            <person name="Ito T."/>
            <person name="Fujiyama A."/>
            <person name="Inagaki F."/>
            <person name="Takami H."/>
        </authorList>
    </citation>
    <scope>NUCLEOTIDE SEQUENCE</scope>
    <source>
        <strain evidence="1">Expedition CK06-06</strain>
    </source>
</reference>
<sequence>MAFLFLTNIKCADSILKVMNKKINISMEEIEKSALYSENGKSSLSSIFGKKEEFKKHLLNLEYRWNLASFPKEMINLLRNFINIGTIYVLIDEKLRSSVSTYVNTIIHILEKETNRQTFLLSINESGKNLEETLIPYFSEFSRNYKPGAILFHILIKCMLSSILRNETKDKSREFVKRVENEITTLTNNILRFVRKKSRLPLKESVTRFIDSFLLKIPI</sequence>
<name>X1FDE0_9ZZZZ</name>